<dbReference type="InterPro" id="IPR025669">
    <property type="entry name" value="AAA_dom"/>
</dbReference>
<dbReference type="PANTHER" id="PTHR13696">
    <property type="entry name" value="P-LOOP CONTAINING NUCLEOSIDE TRIPHOSPHATE HYDROLASE"/>
    <property type="match status" value="1"/>
</dbReference>
<dbReference type="CDD" id="cd02042">
    <property type="entry name" value="ParAB_family"/>
    <property type="match status" value="1"/>
</dbReference>
<name>A0A6M8STT3_9NEIS</name>
<evidence type="ECO:0000259" key="1">
    <source>
        <dbReference type="Pfam" id="PF13614"/>
    </source>
</evidence>
<dbReference type="PANTHER" id="PTHR13696:SF52">
    <property type="entry name" value="PARA FAMILY PROTEIN CT_582"/>
    <property type="match status" value="1"/>
</dbReference>
<gene>
    <name evidence="2" type="ORF">HQN60_09225</name>
</gene>
<evidence type="ECO:0000313" key="2">
    <source>
        <dbReference type="EMBL" id="QKJ66866.1"/>
    </source>
</evidence>
<dbReference type="Gene3D" id="3.40.50.300">
    <property type="entry name" value="P-loop containing nucleotide triphosphate hydrolases"/>
    <property type="match status" value="1"/>
</dbReference>
<protein>
    <submittedName>
        <fullName evidence="2">ParA family protein</fullName>
    </submittedName>
</protein>
<dbReference type="EMBL" id="CP054143">
    <property type="protein sequence ID" value="QKJ66866.1"/>
    <property type="molecule type" value="Genomic_DNA"/>
</dbReference>
<organism evidence="2 3">
    <name type="scientific">Deefgea piscis</name>
    <dbReference type="NCBI Taxonomy" id="2739061"/>
    <lineage>
        <taxon>Bacteria</taxon>
        <taxon>Pseudomonadati</taxon>
        <taxon>Pseudomonadota</taxon>
        <taxon>Betaproteobacteria</taxon>
        <taxon>Neisseriales</taxon>
        <taxon>Chitinibacteraceae</taxon>
        <taxon>Deefgea</taxon>
    </lineage>
</organism>
<reference evidence="2 3" key="1">
    <citation type="submission" date="2020-05" db="EMBL/GenBank/DDBJ databases">
        <title>Complete genome sequence of Deefgea sp. D17.</title>
        <authorList>
            <person name="Bae J.-W."/>
            <person name="Han J.E."/>
        </authorList>
    </citation>
    <scope>NUCLEOTIDE SEQUENCE [LARGE SCALE GENOMIC DNA]</scope>
    <source>
        <strain evidence="2 3">D17</strain>
    </source>
</reference>
<dbReference type="Proteomes" id="UP000504844">
    <property type="component" value="Chromosome"/>
</dbReference>
<dbReference type="KEGG" id="dee:HQN60_09225"/>
<feature type="domain" description="AAA" evidence="1">
    <location>
        <begin position="6"/>
        <end position="184"/>
    </location>
</feature>
<evidence type="ECO:0000313" key="3">
    <source>
        <dbReference type="Proteomes" id="UP000504844"/>
    </source>
</evidence>
<proteinExistence type="predicted"/>
<dbReference type="Pfam" id="PF13614">
    <property type="entry name" value="AAA_31"/>
    <property type="match status" value="1"/>
</dbReference>
<dbReference type="SUPFAM" id="SSF52540">
    <property type="entry name" value="P-loop containing nucleoside triphosphate hydrolases"/>
    <property type="match status" value="1"/>
</dbReference>
<sequence length="263" mass="29020">MLRRVVFNQKGGVGKSTITVNLAAVAAAQGKRVLIVDLDPQGNSSHYVLGAAAYECTPTLADFFDQVLNFSLYAKGAAEFIHPTPFKNLFIMPSHPSIAEQQVKLESRYKIYKLRETLAELTGQFDEVYIDTPPALNFFTLSALIAASGCLIPFDCDTFSRDALLGLIARVEEIRQDHNSELKIEGIIVNQYQSRASLPQRLVQDLEAQGLPVLQARLSSSVKVRESHDQAMPLIALDAKHKLSQEFCHLYAELSGDVLVSIS</sequence>
<keyword evidence="3" id="KW-1185">Reference proteome</keyword>
<dbReference type="AlphaFoldDB" id="A0A6M8STT3"/>
<accession>A0A6M8STT3</accession>
<dbReference type="InterPro" id="IPR050678">
    <property type="entry name" value="DNA_Partitioning_ATPase"/>
</dbReference>
<dbReference type="InterPro" id="IPR027417">
    <property type="entry name" value="P-loop_NTPase"/>
</dbReference>
<dbReference type="RefSeq" id="WP_173533369.1">
    <property type="nucleotide sequence ID" value="NZ_CP054143.1"/>
</dbReference>